<evidence type="ECO:0000313" key="2">
    <source>
        <dbReference type="Proteomes" id="UP000318380"/>
    </source>
</evidence>
<dbReference type="Proteomes" id="UP000318380">
    <property type="component" value="Unassembled WGS sequence"/>
</dbReference>
<dbReference type="EMBL" id="VIVK01000002">
    <property type="protein sequence ID" value="TWD75041.1"/>
    <property type="molecule type" value="Genomic_DNA"/>
</dbReference>
<keyword evidence="2" id="KW-1185">Reference proteome</keyword>
<name>A0A561B7V4_9ACTN</name>
<proteinExistence type="predicted"/>
<comment type="caution">
    <text evidence="1">The sequence shown here is derived from an EMBL/GenBank/DDBJ whole genome shotgun (WGS) entry which is preliminary data.</text>
</comment>
<dbReference type="AlphaFoldDB" id="A0A561B7V4"/>
<evidence type="ECO:0008006" key="3">
    <source>
        <dbReference type="Google" id="ProtNLM"/>
    </source>
</evidence>
<evidence type="ECO:0000313" key="1">
    <source>
        <dbReference type="EMBL" id="TWD75041.1"/>
    </source>
</evidence>
<dbReference type="PROSITE" id="PS51257">
    <property type="entry name" value="PROKAR_LIPOPROTEIN"/>
    <property type="match status" value="1"/>
</dbReference>
<organism evidence="1 2">
    <name type="scientific">Kribbella amoyensis</name>
    <dbReference type="NCBI Taxonomy" id="996641"/>
    <lineage>
        <taxon>Bacteria</taxon>
        <taxon>Bacillati</taxon>
        <taxon>Actinomycetota</taxon>
        <taxon>Actinomycetes</taxon>
        <taxon>Propionibacteriales</taxon>
        <taxon>Kribbellaceae</taxon>
        <taxon>Kribbella</taxon>
    </lineage>
</organism>
<reference evidence="1 2" key="1">
    <citation type="submission" date="2019-06" db="EMBL/GenBank/DDBJ databases">
        <title>Sequencing the genomes of 1000 actinobacteria strains.</title>
        <authorList>
            <person name="Klenk H.-P."/>
        </authorList>
    </citation>
    <scope>NUCLEOTIDE SEQUENCE [LARGE SCALE GENOMIC DNA]</scope>
    <source>
        <strain evidence="1 2">DSM 24683</strain>
    </source>
</reference>
<sequence length="159" mass="16430">MRLLRLGAVAGLLLGSTGCGDGGRVSEADYLEAVDEFTDCLADHDVQVINHGWDPVNRLSVSFSYAAENGEPSQQGLACEEKHLTPVSMAYADQATAVMAEDLRAYVRVCLAGRQVAVPAKVTGLAGFVAAAGEEAASSCVSAGLATLYPDSPAVLGSR</sequence>
<protein>
    <recommendedName>
        <fullName evidence="3">Lipoprotein</fullName>
    </recommendedName>
</protein>
<accession>A0A561B7V4</accession>
<gene>
    <name evidence="1" type="ORF">FB561_6477</name>
</gene>